<dbReference type="CDD" id="cd06267">
    <property type="entry name" value="PBP1_LacI_sugar_binding-like"/>
    <property type="match status" value="1"/>
</dbReference>
<dbReference type="Gene3D" id="3.40.50.2300">
    <property type="match status" value="2"/>
</dbReference>
<dbReference type="STRING" id="573321.SAMN04488505_103123"/>
<name>A0A1H7UVB5_9BACT</name>
<dbReference type="PANTHER" id="PTHR30146:SF109">
    <property type="entry name" value="HTH-TYPE TRANSCRIPTIONAL REGULATOR GALS"/>
    <property type="match status" value="1"/>
</dbReference>
<dbReference type="InterPro" id="IPR000843">
    <property type="entry name" value="HTH_LacI"/>
</dbReference>
<evidence type="ECO:0000256" key="2">
    <source>
        <dbReference type="ARBA" id="ARBA00023125"/>
    </source>
</evidence>
<dbReference type="InterPro" id="IPR046335">
    <property type="entry name" value="LacI/GalR-like_sensor"/>
</dbReference>
<evidence type="ECO:0000259" key="4">
    <source>
        <dbReference type="PROSITE" id="PS50932"/>
    </source>
</evidence>
<accession>A0A1H7UVB5</accession>
<dbReference type="InterPro" id="IPR010982">
    <property type="entry name" value="Lambda_DNA-bd_dom_sf"/>
</dbReference>
<feature type="domain" description="HTH lacI-type" evidence="4">
    <location>
        <begin position="10"/>
        <end position="64"/>
    </location>
</feature>
<dbReference type="GO" id="GO:0003700">
    <property type="term" value="F:DNA-binding transcription factor activity"/>
    <property type="evidence" value="ECO:0007669"/>
    <property type="project" value="TreeGrafter"/>
</dbReference>
<keyword evidence="3" id="KW-0804">Transcription</keyword>
<reference evidence="5 6" key="1">
    <citation type="submission" date="2016-10" db="EMBL/GenBank/DDBJ databases">
        <authorList>
            <person name="de Groot N.N."/>
        </authorList>
    </citation>
    <scope>NUCLEOTIDE SEQUENCE [LARGE SCALE GENOMIC DNA]</scope>
    <source>
        <strain evidence="5 6">DSM 21039</strain>
    </source>
</reference>
<dbReference type="GO" id="GO:0000976">
    <property type="term" value="F:transcription cis-regulatory region binding"/>
    <property type="evidence" value="ECO:0007669"/>
    <property type="project" value="TreeGrafter"/>
</dbReference>
<dbReference type="AlphaFoldDB" id="A0A1H7UVB5"/>
<dbReference type="Gene3D" id="1.10.260.40">
    <property type="entry name" value="lambda repressor-like DNA-binding domains"/>
    <property type="match status" value="1"/>
</dbReference>
<dbReference type="OrthoDB" id="9803256at2"/>
<dbReference type="EMBL" id="FOBB01000003">
    <property type="protein sequence ID" value="SEM00940.1"/>
    <property type="molecule type" value="Genomic_DNA"/>
</dbReference>
<gene>
    <name evidence="5" type="ORF">SAMN04488505_103123</name>
</gene>
<dbReference type="SUPFAM" id="SSF53822">
    <property type="entry name" value="Periplasmic binding protein-like I"/>
    <property type="match status" value="1"/>
</dbReference>
<evidence type="ECO:0000256" key="3">
    <source>
        <dbReference type="ARBA" id="ARBA00023163"/>
    </source>
</evidence>
<dbReference type="SMART" id="SM00354">
    <property type="entry name" value="HTH_LACI"/>
    <property type="match status" value="1"/>
</dbReference>
<dbReference type="SUPFAM" id="SSF47413">
    <property type="entry name" value="lambda repressor-like DNA-binding domains"/>
    <property type="match status" value="1"/>
</dbReference>
<dbReference type="RefSeq" id="WP_089912350.1">
    <property type="nucleotide sequence ID" value="NZ_FOBB01000003.1"/>
</dbReference>
<organism evidence="5 6">
    <name type="scientific">Chitinophaga rupis</name>
    <dbReference type="NCBI Taxonomy" id="573321"/>
    <lineage>
        <taxon>Bacteria</taxon>
        <taxon>Pseudomonadati</taxon>
        <taxon>Bacteroidota</taxon>
        <taxon>Chitinophagia</taxon>
        <taxon>Chitinophagales</taxon>
        <taxon>Chitinophagaceae</taxon>
        <taxon>Chitinophaga</taxon>
    </lineage>
</organism>
<evidence type="ECO:0000256" key="1">
    <source>
        <dbReference type="ARBA" id="ARBA00023015"/>
    </source>
</evidence>
<keyword evidence="6" id="KW-1185">Reference proteome</keyword>
<dbReference type="Pfam" id="PF13377">
    <property type="entry name" value="Peripla_BP_3"/>
    <property type="match status" value="1"/>
</dbReference>
<sequence length="348" mass="38888">MTNGKEDKEITIYDIAKRLKISPATVSRALQDHPRISAKTKKKIFELADEVGYRRNHFAGNLRSQKTQTIGVIVPRLNSHFMSSVIAGIELMANEHGYSLLISQSSESARKEADSAEAMFNSRVDGLMVSLAYDTNTLDHFDKFFRKKTPVIFFDRVKPHRSATSILIDNYQAAYDATKHLIEQHCKKIVHITAPPMQNVYKDRLAGYRSALEDAKIKFREENVIVTNLTQEAGYESAEKILKMKPLPDGIFVANDSCAIGCMIALKEKGIRIPEQIAFVGFNNDPMSTVIEPKLTTIAYSGFEMGEVAGRLLVNHLNSTSQINNTTTIILRSDLIVRQSSLKSPAGH</sequence>
<dbReference type="PANTHER" id="PTHR30146">
    <property type="entry name" value="LACI-RELATED TRANSCRIPTIONAL REPRESSOR"/>
    <property type="match status" value="1"/>
</dbReference>
<protein>
    <submittedName>
        <fullName evidence="5">Transcriptional regulator, LacI family</fullName>
    </submittedName>
</protein>
<keyword evidence="1" id="KW-0805">Transcription regulation</keyword>
<proteinExistence type="predicted"/>
<evidence type="ECO:0000313" key="5">
    <source>
        <dbReference type="EMBL" id="SEM00940.1"/>
    </source>
</evidence>
<dbReference type="CDD" id="cd01392">
    <property type="entry name" value="HTH_LacI"/>
    <property type="match status" value="1"/>
</dbReference>
<dbReference type="PROSITE" id="PS50932">
    <property type="entry name" value="HTH_LACI_2"/>
    <property type="match status" value="1"/>
</dbReference>
<dbReference type="Pfam" id="PF00356">
    <property type="entry name" value="LacI"/>
    <property type="match status" value="1"/>
</dbReference>
<evidence type="ECO:0000313" key="6">
    <source>
        <dbReference type="Proteomes" id="UP000198984"/>
    </source>
</evidence>
<dbReference type="Proteomes" id="UP000198984">
    <property type="component" value="Unassembled WGS sequence"/>
</dbReference>
<dbReference type="InterPro" id="IPR028082">
    <property type="entry name" value="Peripla_BP_I"/>
</dbReference>
<keyword evidence="2" id="KW-0238">DNA-binding</keyword>